<reference evidence="2" key="1">
    <citation type="submission" date="2021-02" db="EMBL/GenBank/DDBJ databases">
        <authorList>
            <person name="Dougan E. K."/>
            <person name="Rhodes N."/>
            <person name="Thang M."/>
            <person name="Chan C."/>
        </authorList>
    </citation>
    <scope>NUCLEOTIDE SEQUENCE</scope>
</reference>
<dbReference type="Gene3D" id="3.40.50.2000">
    <property type="entry name" value="Glycogen Phosphorylase B"/>
    <property type="match status" value="2"/>
</dbReference>
<dbReference type="PANTHER" id="PTHR48050:SF13">
    <property type="entry name" value="STEROL 3-BETA-GLUCOSYLTRANSFERASE UGT80A2"/>
    <property type="match status" value="1"/>
</dbReference>
<dbReference type="EMBL" id="CAJNIZ010008446">
    <property type="protein sequence ID" value="CAE7267529.1"/>
    <property type="molecule type" value="Genomic_DNA"/>
</dbReference>
<protein>
    <submittedName>
        <fullName evidence="2">YojK protein</fullName>
    </submittedName>
</protein>
<dbReference type="Proteomes" id="UP000649617">
    <property type="component" value="Unassembled WGS sequence"/>
</dbReference>
<evidence type="ECO:0000256" key="1">
    <source>
        <dbReference type="ARBA" id="ARBA00022679"/>
    </source>
</evidence>
<dbReference type="CDD" id="cd03784">
    <property type="entry name" value="GT1_Gtf-like"/>
    <property type="match status" value="1"/>
</dbReference>
<dbReference type="GO" id="GO:0008194">
    <property type="term" value="F:UDP-glycosyltransferase activity"/>
    <property type="evidence" value="ECO:0007669"/>
    <property type="project" value="InterPro"/>
</dbReference>
<accession>A0A812MG00</accession>
<dbReference type="SUPFAM" id="SSF53756">
    <property type="entry name" value="UDP-Glycosyltransferase/glycogen phosphorylase"/>
    <property type="match status" value="1"/>
</dbReference>
<dbReference type="InterPro" id="IPR050426">
    <property type="entry name" value="Glycosyltransferase_28"/>
</dbReference>
<name>A0A812MG00_SYMPI</name>
<dbReference type="Pfam" id="PF00201">
    <property type="entry name" value="UDPGT"/>
    <property type="match status" value="1"/>
</dbReference>
<evidence type="ECO:0000313" key="2">
    <source>
        <dbReference type="EMBL" id="CAE7267529.1"/>
    </source>
</evidence>
<keyword evidence="3" id="KW-1185">Reference proteome</keyword>
<dbReference type="AlphaFoldDB" id="A0A812MG00"/>
<proteinExistence type="predicted"/>
<gene>
    <name evidence="2" type="primary">yojK</name>
    <name evidence="2" type="ORF">SPIL2461_LOCUS5812</name>
</gene>
<dbReference type="InterPro" id="IPR002213">
    <property type="entry name" value="UDP_glucos_trans"/>
</dbReference>
<organism evidence="2 3">
    <name type="scientific">Symbiodinium pilosum</name>
    <name type="common">Dinoflagellate</name>
    <dbReference type="NCBI Taxonomy" id="2952"/>
    <lineage>
        <taxon>Eukaryota</taxon>
        <taxon>Sar</taxon>
        <taxon>Alveolata</taxon>
        <taxon>Dinophyceae</taxon>
        <taxon>Suessiales</taxon>
        <taxon>Symbiodiniaceae</taxon>
        <taxon>Symbiodinium</taxon>
    </lineage>
</organism>
<evidence type="ECO:0000313" key="3">
    <source>
        <dbReference type="Proteomes" id="UP000649617"/>
    </source>
</evidence>
<dbReference type="PANTHER" id="PTHR48050">
    <property type="entry name" value="STEROL 3-BETA-GLUCOSYLTRANSFERASE"/>
    <property type="match status" value="1"/>
</dbReference>
<sequence>MSSMAQQQHVVFVNIASAGHMNPTLPVVAELRRQVAVTYFVAAKMREVVEAAGAAWKNLEEITHLSEEQKAKYVPEGMPEEEYEFPVSMVAGAAFQLPELLAELKGLSPPPTVIAYDPFLPHPLVAARVLGLPAVSTLTMPGPGVIERPAHVIAKWESNEVAIRAHKEIKDAYGVDVFEHGGLMEFYSPQRSIVTTIDSLFVPPAKGMQQERFGNFPFTCVGPLMDAKLKRVSHPNADQQTSNGLPWDVIDEALAASKRLVFISLGTVANSHFWDKKFGGQATNNGLHNCTGKEIVQFVFRTAFDALKHEEDLLVVLVVGCQPDVLDGLPGAPPNFIVRETVPQIELLPKCHAFLSHCGANSMHEALGFGVPIVGVPLFGDQVPNSLSVAQAGAGFSFAQPLENLSSASLRSSIRQLVDPSNDNTFRKAAQALSKHMQSAGGIRRAADVILETAWGRQSAVAGA</sequence>
<keyword evidence="1" id="KW-0808">Transferase</keyword>
<comment type="caution">
    <text evidence="2">The sequence shown here is derived from an EMBL/GenBank/DDBJ whole genome shotgun (WGS) entry which is preliminary data.</text>
</comment>
<dbReference type="OrthoDB" id="5835829at2759"/>